<accession>A0ABU4JL57</accession>
<evidence type="ECO:0000256" key="2">
    <source>
        <dbReference type="ARBA" id="ARBA00023172"/>
    </source>
</evidence>
<dbReference type="Proteomes" id="UP001204439">
    <property type="component" value="Unassembled WGS sequence"/>
</dbReference>
<dbReference type="PANTHER" id="PTHR30461">
    <property type="entry name" value="DNA-INVERTASE FROM LAMBDOID PROPHAGE"/>
    <property type="match status" value="1"/>
</dbReference>
<reference evidence="5 6" key="1">
    <citation type="submission" date="2023-11" db="EMBL/GenBank/DDBJ databases">
        <title>First isolation, identification, and characterization of non-pathogenic Epilithonimonas ginsengisoli isolated from diseased farmed rainbow trout (Oncorhynchus mykiss) in Chile.</title>
        <authorList>
            <person name="Miranda C.D."/>
            <person name="Irgang R."/>
            <person name="Concha C."/>
            <person name="Rojas R."/>
            <person name="Avendano R."/>
        </authorList>
    </citation>
    <scope>NUCLEOTIDE SEQUENCE [LARGE SCALE GENOMIC DNA]</scope>
    <source>
        <strain evidence="5 6">FP99</strain>
    </source>
</reference>
<dbReference type="Gene3D" id="3.90.1750.20">
    <property type="entry name" value="Putative Large Serine Recombinase, Chain B, Domain 2"/>
    <property type="match status" value="1"/>
</dbReference>
<comment type="caution">
    <text evidence="5">The sequence shown here is derived from an EMBL/GenBank/DDBJ whole genome shotgun (WGS) entry which is preliminary data.</text>
</comment>
<name>A0ABU4JL57_9FLAO</name>
<dbReference type="InterPro" id="IPR038109">
    <property type="entry name" value="DNA_bind_recomb_sf"/>
</dbReference>
<evidence type="ECO:0000313" key="5">
    <source>
        <dbReference type="EMBL" id="MDW8550440.1"/>
    </source>
</evidence>
<dbReference type="Pfam" id="PF07508">
    <property type="entry name" value="Recombinase"/>
    <property type="match status" value="1"/>
</dbReference>
<evidence type="ECO:0000259" key="3">
    <source>
        <dbReference type="Pfam" id="PF07508"/>
    </source>
</evidence>
<dbReference type="InterPro" id="IPR011109">
    <property type="entry name" value="DNA_bind_recombinase_dom"/>
</dbReference>
<dbReference type="Pfam" id="PF13408">
    <property type="entry name" value="Zn_ribbon_recom"/>
    <property type="match status" value="1"/>
</dbReference>
<organism evidence="5 6">
    <name type="scientific">Epilithonimonas ginsengisoli</name>
    <dbReference type="NCBI Taxonomy" id="1245592"/>
    <lineage>
        <taxon>Bacteria</taxon>
        <taxon>Pseudomonadati</taxon>
        <taxon>Bacteroidota</taxon>
        <taxon>Flavobacteriia</taxon>
        <taxon>Flavobacteriales</taxon>
        <taxon>Weeksellaceae</taxon>
        <taxon>Chryseobacterium group</taxon>
        <taxon>Epilithonimonas</taxon>
    </lineage>
</organism>
<protein>
    <submittedName>
        <fullName evidence="5">Recombinase zinc beta ribbon domain-containing protein</fullName>
    </submittedName>
</protein>
<evidence type="ECO:0000256" key="1">
    <source>
        <dbReference type="ARBA" id="ARBA00023125"/>
    </source>
</evidence>
<feature type="domain" description="Recombinase" evidence="3">
    <location>
        <begin position="2"/>
        <end position="43"/>
    </location>
</feature>
<proteinExistence type="predicted"/>
<dbReference type="InterPro" id="IPR050639">
    <property type="entry name" value="SSR_resolvase"/>
</dbReference>
<dbReference type="InterPro" id="IPR025827">
    <property type="entry name" value="Zn_ribbon_recom_dom"/>
</dbReference>
<keyword evidence="2" id="KW-0233">DNA recombination</keyword>
<dbReference type="PANTHER" id="PTHR30461:SF2">
    <property type="entry name" value="SERINE RECOMBINASE PINE-RELATED"/>
    <property type="match status" value="1"/>
</dbReference>
<sequence>MRNPIYCGLISVKLNSNERQIVRGLHEPLISESLFDQVQSVINTKRKTTAKRDDLKEMFFLRGFLTCPVCGRKLTGSFSKGKQNRYPYYHCHNRCKIRIGAVLLNNCYQNKLQELILADNAMELFKNILEDQNIKTQKASYFYAQQLVDRKIKEEKLTLSRGRKLFIAGILKIDDYNELKQESQINTKNLKKEERDITINLRVIDKMNQMENKTFREIFQKFVEFDTSDKKHLVNLIPPVDIDYKTGDLSLELKPAFSKILSKKSNRKNNRKNEFH</sequence>
<keyword evidence="6" id="KW-1185">Reference proteome</keyword>
<evidence type="ECO:0000259" key="4">
    <source>
        <dbReference type="Pfam" id="PF13408"/>
    </source>
</evidence>
<gene>
    <name evidence="5" type="ORF">NG800_016050</name>
</gene>
<feature type="domain" description="Recombinase zinc beta ribbon" evidence="4">
    <location>
        <begin position="61"/>
        <end position="94"/>
    </location>
</feature>
<dbReference type="EMBL" id="JAMXLT020000032">
    <property type="protein sequence ID" value="MDW8550440.1"/>
    <property type="molecule type" value="Genomic_DNA"/>
</dbReference>
<keyword evidence="1" id="KW-0238">DNA-binding</keyword>
<evidence type="ECO:0000313" key="6">
    <source>
        <dbReference type="Proteomes" id="UP001204439"/>
    </source>
</evidence>